<evidence type="ECO:0000313" key="2">
    <source>
        <dbReference type="EMBL" id="KAJ8917047.1"/>
    </source>
</evidence>
<dbReference type="PANTHER" id="PTHR39953">
    <property type="entry name" value="RE54151P"/>
    <property type="match status" value="1"/>
</dbReference>
<name>A0AAV8VSN4_9CUCU</name>
<dbReference type="Pfam" id="PF09588">
    <property type="entry name" value="YqaJ"/>
    <property type="match status" value="1"/>
</dbReference>
<dbReference type="PANTHER" id="PTHR39953:SF1">
    <property type="entry name" value="RE54151P"/>
    <property type="match status" value="1"/>
</dbReference>
<keyword evidence="3" id="KW-1185">Reference proteome</keyword>
<evidence type="ECO:0000313" key="3">
    <source>
        <dbReference type="Proteomes" id="UP001159042"/>
    </source>
</evidence>
<dbReference type="EMBL" id="JANEYG010000036">
    <property type="protein sequence ID" value="KAJ8917047.1"/>
    <property type="molecule type" value="Genomic_DNA"/>
</dbReference>
<dbReference type="SUPFAM" id="SSF52980">
    <property type="entry name" value="Restriction endonuclease-like"/>
    <property type="match status" value="1"/>
</dbReference>
<accession>A0AAV8VSN4</accession>
<dbReference type="InterPro" id="IPR011335">
    <property type="entry name" value="Restrct_endonuc-II-like"/>
</dbReference>
<dbReference type="InterPro" id="IPR011604">
    <property type="entry name" value="PDDEXK-like_dom_sf"/>
</dbReference>
<gene>
    <name evidence="2" type="ORF">NQ315_012966</name>
</gene>
<feature type="domain" description="YqaJ viral recombinase" evidence="1">
    <location>
        <begin position="249"/>
        <end position="378"/>
    </location>
</feature>
<dbReference type="Proteomes" id="UP001159042">
    <property type="component" value="Unassembled WGS sequence"/>
</dbReference>
<reference evidence="2 3" key="1">
    <citation type="journal article" date="2023" name="Insect Mol. Biol.">
        <title>Genome sequencing provides insights into the evolution of gene families encoding plant cell wall-degrading enzymes in longhorned beetles.</title>
        <authorList>
            <person name="Shin N.R."/>
            <person name="Okamura Y."/>
            <person name="Kirsch R."/>
            <person name="Pauchet Y."/>
        </authorList>
    </citation>
    <scope>NUCLEOTIDE SEQUENCE [LARGE SCALE GENOMIC DNA]</scope>
    <source>
        <strain evidence="2">EAD_L_NR</strain>
    </source>
</reference>
<dbReference type="Gene3D" id="3.90.320.10">
    <property type="match status" value="1"/>
</dbReference>
<organism evidence="2 3">
    <name type="scientific">Exocentrus adspersus</name>
    <dbReference type="NCBI Taxonomy" id="1586481"/>
    <lineage>
        <taxon>Eukaryota</taxon>
        <taxon>Metazoa</taxon>
        <taxon>Ecdysozoa</taxon>
        <taxon>Arthropoda</taxon>
        <taxon>Hexapoda</taxon>
        <taxon>Insecta</taxon>
        <taxon>Pterygota</taxon>
        <taxon>Neoptera</taxon>
        <taxon>Endopterygota</taxon>
        <taxon>Coleoptera</taxon>
        <taxon>Polyphaga</taxon>
        <taxon>Cucujiformia</taxon>
        <taxon>Chrysomeloidea</taxon>
        <taxon>Cerambycidae</taxon>
        <taxon>Lamiinae</taxon>
        <taxon>Acanthocinini</taxon>
        <taxon>Exocentrus</taxon>
    </lineage>
</organism>
<dbReference type="CDD" id="cd22343">
    <property type="entry name" value="PDDEXK_lambda_exonuclease-like"/>
    <property type="match status" value="1"/>
</dbReference>
<dbReference type="GO" id="GO:0006281">
    <property type="term" value="P:DNA repair"/>
    <property type="evidence" value="ECO:0007669"/>
    <property type="project" value="UniProtKB-ARBA"/>
</dbReference>
<protein>
    <recommendedName>
        <fullName evidence="1">YqaJ viral recombinase domain-containing protein</fullName>
    </recommendedName>
</protein>
<dbReference type="AlphaFoldDB" id="A0AAV8VSN4"/>
<dbReference type="InterPro" id="IPR019080">
    <property type="entry name" value="YqaJ_viral_recombinase"/>
</dbReference>
<sequence>MQGQSDNLPKIDSLAMFSFLGDNPDFMGAEIKGIKATRSGRESYGDNAVGYVQVKRDGNICIVKAKVTPEHSVKKKAYGVVLICNEDEEKVISVQCEDCAASLGGCKHSIALLTWLHRRSEEPPKTSVECYWKKSSLASVGTTKKFIKARDLGKSLQREVEDTDNSFLNMFVNQSLEVGRTDSVLTKYFKTLSSTETLSLHYILQIFLGNHDATSTAYQFINFCENFMSPADCSEAEIVTRNQSDCSLWHELRFCRITASKAYEVMHCHTAEGSVVEAILGARKLRDTQAMKRGRQLEKHVIKVVGEETRTKLNKCGLVLHPKYPVLGASPDAISEQCVVEVKCPFSEKSKQRYITREGKISAKYLAQVQLQMHMCEKQQALFCVADEDFEESKTVHIVTVDYDELYCKNLIEKCMSFWADFIFPKVSQNYL</sequence>
<proteinExistence type="predicted"/>
<evidence type="ECO:0000259" key="1">
    <source>
        <dbReference type="Pfam" id="PF09588"/>
    </source>
</evidence>
<comment type="caution">
    <text evidence="2">The sequence shown here is derived from an EMBL/GenBank/DDBJ whole genome shotgun (WGS) entry which is preliminary data.</text>
</comment>